<evidence type="ECO:0000259" key="7">
    <source>
        <dbReference type="SMART" id="SM00732"/>
    </source>
</evidence>
<sequence length="202" mass="20879">MPAAPGASAAALRRGGGRRLRRPWHGAVAGPARSAVNPPVGGHPPGAPVPRGGVRLGVDVGTVRVGAALSDPHGILATPAGVLARDQRAGTDLQQLADLVADNEVVEVIVGLPRTLQGTEGPAAQAARAYARLLAERIHPVPVVFVDERMTTAIAHRALAERGVRSRARRTVVDQHAAVTILQTRLEELRRAGSGPESGGRG</sequence>
<dbReference type="Gene3D" id="3.30.420.140">
    <property type="entry name" value="YqgF/RNase H-like domain"/>
    <property type="match status" value="1"/>
</dbReference>
<evidence type="ECO:0000256" key="1">
    <source>
        <dbReference type="ARBA" id="ARBA00022490"/>
    </source>
</evidence>
<dbReference type="InterPro" id="IPR037027">
    <property type="entry name" value="YqgF/RNaseH-like_dom_sf"/>
</dbReference>
<dbReference type="NCBIfam" id="TIGR00250">
    <property type="entry name" value="RNAse_H_YqgF"/>
    <property type="match status" value="1"/>
</dbReference>
<keyword evidence="3 5" id="KW-0540">Nuclease</keyword>
<dbReference type="Pfam" id="PF03652">
    <property type="entry name" value="RuvX"/>
    <property type="match status" value="1"/>
</dbReference>
<reference evidence="8" key="2">
    <citation type="submission" date="2020-09" db="EMBL/GenBank/DDBJ databases">
        <authorList>
            <person name="Sun Q."/>
            <person name="Zhou Y."/>
        </authorList>
    </citation>
    <scope>NUCLEOTIDE SEQUENCE</scope>
    <source>
        <strain evidence="8">CGMCC 4.7308</strain>
    </source>
</reference>
<dbReference type="GO" id="GO:0004518">
    <property type="term" value="F:nuclease activity"/>
    <property type="evidence" value="ECO:0007669"/>
    <property type="project" value="UniProtKB-KW"/>
</dbReference>
<dbReference type="CDD" id="cd16964">
    <property type="entry name" value="YqgF"/>
    <property type="match status" value="1"/>
</dbReference>
<evidence type="ECO:0000256" key="2">
    <source>
        <dbReference type="ARBA" id="ARBA00022517"/>
    </source>
</evidence>
<keyword evidence="9" id="KW-1185">Reference proteome</keyword>
<dbReference type="EMBL" id="BMNA01000018">
    <property type="protein sequence ID" value="GGM17602.1"/>
    <property type="molecule type" value="Genomic_DNA"/>
</dbReference>
<comment type="subcellular location">
    <subcellularLocation>
        <location evidence="5">Cytoplasm</location>
    </subcellularLocation>
</comment>
<keyword evidence="2 5" id="KW-0690">Ribosome biogenesis</keyword>
<gene>
    <name evidence="8" type="ORF">GCM10011594_42140</name>
</gene>
<dbReference type="SMART" id="SM00732">
    <property type="entry name" value="YqgFc"/>
    <property type="match status" value="1"/>
</dbReference>
<evidence type="ECO:0000256" key="6">
    <source>
        <dbReference type="SAM" id="MobiDB-lite"/>
    </source>
</evidence>
<dbReference type="InterPro" id="IPR005227">
    <property type="entry name" value="YqgF"/>
</dbReference>
<dbReference type="GO" id="GO:0005829">
    <property type="term" value="C:cytosol"/>
    <property type="evidence" value="ECO:0007669"/>
    <property type="project" value="TreeGrafter"/>
</dbReference>
<evidence type="ECO:0000256" key="3">
    <source>
        <dbReference type="ARBA" id="ARBA00022722"/>
    </source>
</evidence>
<accession>A0A917WNP4</accession>
<dbReference type="InterPro" id="IPR006641">
    <property type="entry name" value="YqgF/RNaseH-like_dom"/>
</dbReference>
<protein>
    <recommendedName>
        <fullName evidence="5">Putative pre-16S rRNA nuclease</fullName>
        <ecNumber evidence="5">3.1.-.-</ecNumber>
    </recommendedName>
</protein>
<feature type="compositionally biased region" description="Low complexity" evidence="6">
    <location>
        <begin position="1"/>
        <end position="13"/>
    </location>
</feature>
<dbReference type="PANTHER" id="PTHR33317">
    <property type="entry name" value="POLYNUCLEOTIDYL TRANSFERASE, RIBONUCLEASE H-LIKE SUPERFAMILY PROTEIN"/>
    <property type="match status" value="1"/>
</dbReference>
<organism evidence="8 9">
    <name type="scientific">Nakamurella endophytica</name>
    <dbReference type="NCBI Taxonomy" id="1748367"/>
    <lineage>
        <taxon>Bacteria</taxon>
        <taxon>Bacillati</taxon>
        <taxon>Actinomycetota</taxon>
        <taxon>Actinomycetes</taxon>
        <taxon>Nakamurellales</taxon>
        <taxon>Nakamurellaceae</taxon>
        <taxon>Nakamurella</taxon>
    </lineage>
</organism>
<evidence type="ECO:0000256" key="4">
    <source>
        <dbReference type="ARBA" id="ARBA00022801"/>
    </source>
</evidence>
<reference evidence="8" key="1">
    <citation type="journal article" date="2014" name="Int. J. Syst. Evol. Microbiol.">
        <title>Complete genome sequence of Corynebacterium casei LMG S-19264T (=DSM 44701T), isolated from a smear-ripened cheese.</title>
        <authorList>
            <consortium name="US DOE Joint Genome Institute (JGI-PGF)"/>
            <person name="Walter F."/>
            <person name="Albersmeier A."/>
            <person name="Kalinowski J."/>
            <person name="Ruckert C."/>
        </authorList>
    </citation>
    <scope>NUCLEOTIDE SEQUENCE</scope>
    <source>
        <strain evidence="8">CGMCC 4.7308</strain>
    </source>
</reference>
<comment type="similarity">
    <text evidence="5">Belongs to the YqgF HJR family.</text>
</comment>
<dbReference type="PANTHER" id="PTHR33317:SF4">
    <property type="entry name" value="POLYNUCLEOTIDYL TRANSFERASE, RIBONUCLEASE H-LIKE SUPERFAMILY PROTEIN"/>
    <property type="match status" value="1"/>
</dbReference>
<name>A0A917WNP4_9ACTN</name>
<dbReference type="SUPFAM" id="SSF53098">
    <property type="entry name" value="Ribonuclease H-like"/>
    <property type="match status" value="1"/>
</dbReference>
<keyword evidence="4 5" id="KW-0378">Hydrolase</keyword>
<dbReference type="Proteomes" id="UP000655208">
    <property type="component" value="Unassembled WGS sequence"/>
</dbReference>
<feature type="region of interest" description="Disordered" evidence="6">
    <location>
        <begin position="1"/>
        <end position="51"/>
    </location>
</feature>
<evidence type="ECO:0000313" key="9">
    <source>
        <dbReference type="Proteomes" id="UP000655208"/>
    </source>
</evidence>
<evidence type="ECO:0000313" key="8">
    <source>
        <dbReference type="EMBL" id="GGM17602.1"/>
    </source>
</evidence>
<dbReference type="GO" id="GO:0016788">
    <property type="term" value="F:hydrolase activity, acting on ester bonds"/>
    <property type="evidence" value="ECO:0007669"/>
    <property type="project" value="UniProtKB-UniRule"/>
</dbReference>
<keyword evidence="1 5" id="KW-0963">Cytoplasm</keyword>
<dbReference type="AlphaFoldDB" id="A0A917WNP4"/>
<dbReference type="HAMAP" id="MF_00651">
    <property type="entry name" value="Nuclease_YqgF"/>
    <property type="match status" value="1"/>
</dbReference>
<feature type="compositionally biased region" description="Basic residues" evidence="6">
    <location>
        <begin position="15"/>
        <end position="24"/>
    </location>
</feature>
<evidence type="ECO:0000256" key="5">
    <source>
        <dbReference type="HAMAP-Rule" id="MF_00651"/>
    </source>
</evidence>
<dbReference type="GO" id="GO:0000967">
    <property type="term" value="P:rRNA 5'-end processing"/>
    <property type="evidence" value="ECO:0007669"/>
    <property type="project" value="UniProtKB-UniRule"/>
</dbReference>
<comment type="caution">
    <text evidence="8">The sequence shown here is derived from an EMBL/GenBank/DDBJ whole genome shotgun (WGS) entry which is preliminary data.</text>
</comment>
<dbReference type="EC" id="3.1.-.-" evidence="5"/>
<dbReference type="InterPro" id="IPR012337">
    <property type="entry name" value="RNaseH-like_sf"/>
</dbReference>
<comment type="function">
    <text evidence="5">Could be a nuclease involved in processing of the 5'-end of pre-16S rRNA.</text>
</comment>
<feature type="domain" description="YqgF/RNase H-like" evidence="7">
    <location>
        <begin position="53"/>
        <end position="155"/>
    </location>
</feature>
<proteinExistence type="inferred from homology"/>